<sequence>MPETLGDAISYPAGGVAPNVPLVMQQSAESVQAAFNKFKAGSVTIAMGAGVAFVNTTVTFPGGGFDSIPQVLLTLNANVAGRASLLQVYAINKTQTNFQIKLATSDNANIGTSYNISVDWLAVDRA</sequence>
<organism evidence="2 3">
    <name type="scientific">Arthrobacter phage BlueFeather</name>
    <dbReference type="NCBI Taxonomy" id="2713258"/>
    <lineage>
        <taxon>Viruses</taxon>
        <taxon>Duplodnaviria</taxon>
        <taxon>Heunggongvirae</taxon>
        <taxon>Uroviricota</taxon>
        <taxon>Caudoviricetes</taxon>
        <taxon>Caudoviricetes incertae sedis</taxon>
        <taxon>Bluefeathervirus</taxon>
        <taxon>Bluefeathervirus bluefeather</taxon>
    </lineage>
</organism>
<feature type="domain" description="H-type lectin" evidence="1">
    <location>
        <begin position="56"/>
        <end position="123"/>
    </location>
</feature>
<dbReference type="InterPro" id="IPR037221">
    <property type="entry name" value="H-type_lectin_dom_sf"/>
</dbReference>
<dbReference type="GeneID" id="80090780"/>
<accession>A0A6G8R287</accession>
<dbReference type="KEGG" id="vg:80090780"/>
<evidence type="ECO:0000259" key="1">
    <source>
        <dbReference type="Pfam" id="PF09458"/>
    </source>
</evidence>
<protein>
    <submittedName>
        <fullName evidence="2">Minor tail protein</fullName>
    </submittedName>
</protein>
<dbReference type="GO" id="GO:0007155">
    <property type="term" value="P:cell adhesion"/>
    <property type="evidence" value="ECO:0007669"/>
    <property type="project" value="InterPro"/>
</dbReference>
<evidence type="ECO:0000313" key="2">
    <source>
        <dbReference type="EMBL" id="QIN94317.1"/>
    </source>
</evidence>
<dbReference type="Pfam" id="PF09458">
    <property type="entry name" value="H_lectin"/>
    <property type="match status" value="1"/>
</dbReference>
<dbReference type="GO" id="GO:0030246">
    <property type="term" value="F:carbohydrate binding"/>
    <property type="evidence" value="ECO:0007669"/>
    <property type="project" value="InterPro"/>
</dbReference>
<proteinExistence type="predicted"/>
<keyword evidence="3" id="KW-1185">Reference proteome</keyword>
<name>A0A6G8R287_9CAUD</name>
<evidence type="ECO:0000313" key="3">
    <source>
        <dbReference type="Proteomes" id="UP000501086"/>
    </source>
</evidence>
<dbReference type="Proteomes" id="UP000501086">
    <property type="component" value="Segment"/>
</dbReference>
<dbReference type="SUPFAM" id="SSF141086">
    <property type="entry name" value="Agglutinin HPA-like"/>
    <property type="match status" value="1"/>
</dbReference>
<reference evidence="2 3" key="1">
    <citation type="submission" date="2020-02" db="EMBL/GenBank/DDBJ databases">
        <authorList>
            <person name="Demo S.M."/>
            <person name="Guardino K.C."/>
            <person name="Hobbs B.M."/>
            <person name="Hoh K.J."/>
            <person name="Lee E."/>
            <person name="Vuong I.K."/>
            <person name="Kapinos A."/>
            <person name="Freise A.C."/>
            <person name="Reddi K."/>
            <person name="Moberg-Parker J."/>
            <person name="Garlena R.A."/>
            <person name="Russell D.A."/>
            <person name="Pope W.H."/>
            <person name="Jacobs-Sera D."/>
            <person name="Hatfull G.F."/>
        </authorList>
    </citation>
    <scope>NUCLEOTIDE SEQUENCE [LARGE SCALE GENOMIC DNA]</scope>
</reference>
<gene>
    <name evidence="2" type="primary">13</name>
    <name evidence="2" type="ORF">SEA_BLUEFEATHER_13</name>
</gene>
<dbReference type="Gene3D" id="2.60.40.2080">
    <property type="match status" value="1"/>
</dbReference>
<dbReference type="InterPro" id="IPR019019">
    <property type="entry name" value="H-type_lectin_domain"/>
</dbReference>
<dbReference type="RefSeq" id="YP_010761532.1">
    <property type="nucleotide sequence ID" value="NC_073598.1"/>
</dbReference>
<dbReference type="EMBL" id="MT024867">
    <property type="protein sequence ID" value="QIN94317.1"/>
    <property type="molecule type" value="Genomic_DNA"/>
</dbReference>